<dbReference type="InterPro" id="IPR053137">
    <property type="entry name" value="NLR-like"/>
</dbReference>
<dbReference type="SMART" id="SM00028">
    <property type="entry name" value="TPR"/>
    <property type="match status" value="7"/>
</dbReference>
<keyword evidence="3" id="KW-1185">Reference proteome</keyword>
<organism evidence="2 3">
    <name type="scientific">Cordyceps fumosorosea (strain ARSEF 2679)</name>
    <name type="common">Isaria fumosorosea</name>
    <dbReference type="NCBI Taxonomy" id="1081104"/>
    <lineage>
        <taxon>Eukaryota</taxon>
        <taxon>Fungi</taxon>
        <taxon>Dikarya</taxon>
        <taxon>Ascomycota</taxon>
        <taxon>Pezizomycotina</taxon>
        <taxon>Sordariomycetes</taxon>
        <taxon>Hypocreomycetidae</taxon>
        <taxon>Hypocreales</taxon>
        <taxon>Cordycipitaceae</taxon>
        <taxon>Cordyceps</taxon>
    </lineage>
</organism>
<dbReference type="PANTHER" id="PTHR46082:SF6">
    <property type="entry name" value="AAA+ ATPASE DOMAIN-CONTAINING PROTEIN-RELATED"/>
    <property type="match status" value="1"/>
</dbReference>
<dbReference type="Gene3D" id="1.25.40.10">
    <property type="entry name" value="Tetratricopeptide repeat domain"/>
    <property type="match status" value="4"/>
</dbReference>
<protein>
    <submittedName>
        <fullName evidence="2">Tetratricopeptide-like helical</fullName>
    </submittedName>
</protein>
<name>A0A167MQA9_CORFA</name>
<dbReference type="RefSeq" id="XP_018700923.1">
    <property type="nucleotide sequence ID" value="XM_018851841.1"/>
</dbReference>
<dbReference type="AlphaFoldDB" id="A0A167MQA9"/>
<proteinExistence type="predicted"/>
<sequence>MDSVSHPESTPKPFPLIPFSRDPDFVPRGDLLGRIQAQCAQPGGRAALVGLGGVADVGCGGTWVFWVHAGTRARVEEGFRAIADAVKLPDRHLPKADVLRLLYSWLSNEKNGRWLLVLDSADDYEVFYGAEPGKSQPLASYLPQSPNGAILVTTRDHGLAVRLTGNYRGAIQVGPMTPDEAILFLEKKLGVSSEPELAAELVATLDCIPLAINQAASYIQARSPRCTMQKYLVEFRESEKKSAKLLAHDAAELRRDGSASNAIMKTWQISFDHICSKQPSAADLLSLMSFFDYQSIPESALNPENEYDSDFDSDLESNGDTEELANEFSTLHLLAAKKKQNQIPSNSEFDSDSDSDDDSFEDDVSMLRNFCLVSVTAAGNQFEMHRLVQLATRKWLAVTKRHERFRQLFIHRVFISMPSPDTYNIFRFRQIIVHMQIAASYRPNKATTRAWCAICNRLSWLRYVTGLSSEAREPLDKAYTAWRERKGPEHTACLEYRRLLGDILLELDQIFEAEGIINEVLEIARKTVGEDNESTIVAMISLAEIYVRQGRYDEAETLEVCATEAAKRALGPEDHRTLTYLACLSRTYMAQGRSKEAENISQAALETCKRVFGPTDYETLEFMAVLAGTYEHQERYEDALQLELNMLKVAQSAPRPDNLLIAKGMSRLSNLYRSKHMYEHAEEMDKAALVLSTKELGPSHPATLGNLTDLAYDYHEQGRKEEAIIVLHDVIERATSEHGRDHAYTITCMDSAAIIFFKQRDYTTAEEFRTHILSYRRRTLGDAHPDTISAMAHLARIFRHHCKFEEAISLFEEALSGSEAKFGFEHKGTLQIARNVASIYSYGLERHSEAISILKRVSNTSKAAYGAEAELTLQSMLALSECQQKAGLLVDAESLQRFVLTTRKSGLGPQHKDTLEAMYSLADTLEDGKRFEEAAVQFREVLSGYNSCPDSTGIWAAMAAEALGRNLVSCGKFEEALGAFTEAFCLFQETLGGDDPSTLTCLSWKGHVYAEQERWTEAAEEYAHVLEVRKNVLGPNERSTLFTMRRLAVALSHADELEKALAVLSECVDRARQHLGPEDPDTLEFVELLADALEDDEGSDTPNSSVFEDCPIRDGPEVTEIVGDDATGSATKEKADQTGGVED</sequence>
<dbReference type="EMBL" id="AZHB01000028">
    <property type="protein sequence ID" value="OAA54637.1"/>
    <property type="molecule type" value="Genomic_DNA"/>
</dbReference>
<dbReference type="OrthoDB" id="4870159at2759"/>
<feature type="region of interest" description="Disordered" evidence="1">
    <location>
        <begin position="1095"/>
        <end position="1143"/>
    </location>
</feature>
<dbReference type="SUPFAM" id="SSF48452">
    <property type="entry name" value="TPR-like"/>
    <property type="match status" value="4"/>
</dbReference>
<dbReference type="STRING" id="1081104.A0A167MQA9"/>
<gene>
    <name evidence="2" type="ORF">ISF_08238</name>
</gene>
<dbReference type="InterPro" id="IPR027417">
    <property type="entry name" value="P-loop_NTPase"/>
</dbReference>
<dbReference type="Pfam" id="PF13374">
    <property type="entry name" value="TPR_10"/>
    <property type="match status" value="1"/>
</dbReference>
<dbReference type="Gene3D" id="3.40.50.300">
    <property type="entry name" value="P-loop containing nucleotide triphosphate hydrolases"/>
    <property type="match status" value="1"/>
</dbReference>
<dbReference type="PANTHER" id="PTHR46082">
    <property type="entry name" value="ATP/GTP-BINDING PROTEIN-RELATED"/>
    <property type="match status" value="1"/>
</dbReference>
<dbReference type="Proteomes" id="UP000076744">
    <property type="component" value="Unassembled WGS sequence"/>
</dbReference>
<dbReference type="InterPro" id="IPR011990">
    <property type="entry name" value="TPR-like_helical_dom_sf"/>
</dbReference>
<dbReference type="Pfam" id="PF13424">
    <property type="entry name" value="TPR_12"/>
    <property type="match status" value="5"/>
</dbReference>
<accession>A0A167MQA9</accession>
<evidence type="ECO:0000313" key="3">
    <source>
        <dbReference type="Proteomes" id="UP000076744"/>
    </source>
</evidence>
<evidence type="ECO:0000256" key="1">
    <source>
        <dbReference type="SAM" id="MobiDB-lite"/>
    </source>
</evidence>
<dbReference type="GeneID" id="30024530"/>
<comment type="caution">
    <text evidence="2">The sequence shown here is derived from an EMBL/GenBank/DDBJ whole genome shotgun (WGS) entry which is preliminary data.</text>
</comment>
<dbReference type="SUPFAM" id="SSF52540">
    <property type="entry name" value="P-loop containing nucleoside triphosphate hydrolases"/>
    <property type="match status" value="1"/>
</dbReference>
<reference evidence="2 3" key="1">
    <citation type="journal article" date="2016" name="Genome Biol. Evol.">
        <title>Divergent and convergent evolution of fungal pathogenicity.</title>
        <authorList>
            <person name="Shang Y."/>
            <person name="Xiao G."/>
            <person name="Zheng P."/>
            <person name="Cen K."/>
            <person name="Zhan S."/>
            <person name="Wang C."/>
        </authorList>
    </citation>
    <scope>NUCLEOTIDE SEQUENCE [LARGE SCALE GENOMIC DNA]</scope>
    <source>
        <strain evidence="2 3">ARSEF 2679</strain>
    </source>
</reference>
<evidence type="ECO:0000313" key="2">
    <source>
        <dbReference type="EMBL" id="OAA54637.1"/>
    </source>
</evidence>
<dbReference type="InterPro" id="IPR019734">
    <property type="entry name" value="TPR_rpt"/>
</dbReference>